<dbReference type="InterPro" id="IPR008999">
    <property type="entry name" value="Actin-crosslinking"/>
</dbReference>
<gene>
    <name evidence="1" type="primary">WBGene00203643</name>
</gene>
<name>A0A2A6BWL5_PRIPA</name>
<keyword evidence="2" id="KW-1185">Reference proteome</keyword>
<organism evidence="1 2">
    <name type="scientific">Pristionchus pacificus</name>
    <name type="common">Parasitic nematode worm</name>
    <dbReference type="NCBI Taxonomy" id="54126"/>
    <lineage>
        <taxon>Eukaryota</taxon>
        <taxon>Metazoa</taxon>
        <taxon>Ecdysozoa</taxon>
        <taxon>Nematoda</taxon>
        <taxon>Chromadorea</taxon>
        <taxon>Rhabditida</taxon>
        <taxon>Rhabditina</taxon>
        <taxon>Diplogasteromorpha</taxon>
        <taxon>Diplogasteroidea</taxon>
        <taxon>Neodiplogasteridae</taxon>
        <taxon>Pristionchus</taxon>
    </lineage>
</organism>
<evidence type="ECO:0000313" key="1">
    <source>
        <dbReference type="EnsemblMetazoa" id="PPA30777.1"/>
    </source>
</evidence>
<sequence>MGNRLFGEVHTADVANAWEMLTPVKNENGSWSFKSRSGYYLSAHLTYNEVNFQPHNDRCEQWTLELLY</sequence>
<evidence type="ECO:0000313" key="2">
    <source>
        <dbReference type="Proteomes" id="UP000005239"/>
    </source>
</evidence>
<dbReference type="PANTHER" id="PTHR33351">
    <property type="entry name" value="HISACTOPHILIN-1-RELATED"/>
    <property type="match status" value="1"/>
</dbReference>
<dbReference type="Gene3D" id="2.80.10.50">
    <property type="match status" value="1"/>
</dbReference>
<accession>A0A2A6BWL5</accession>
<dbReference type="GO" id="GO:0015629">
    <property type="term" value="C:actin cytoskeleton"/>
    <property type="evidence" value="ECO:0000318"/>
    <property type="project" value="GO_Central"/>
</dbReference>
<dbReference type="EnsemblMetazoa" id="PPA30777.1">
    <property type="protein sequence ID" value="PPA30777.1"/>
    <property type="gene ID" value="WBGene00203643"/>
</dbReference>
<dbReference type="AlphaFoldDB" id="A0A2A6BWL5"/>
<accession>A0A8R1YKS6</accession>
<dbReference type="SUPFAM" id="SSF50405">
    <property type="entry name" value="Actin-crosslinking proteins"/>
    <property type="match status" value="1"/>
</dbReference>
<reference evidence="2" key="1">
    <citation type="journal article" date="2008" name="Nat. Genet.">
        <title>The Pristionchus pacificus genome provides a unique perspective on nematode lifestyle and parasitism.</title>
        <authorList>
            <person name="Dieterich C."/>
            <person name="Clifton S.W."/>
            <person name="Schuster L.N."/>
            <person name="Chinwalla A."/>
            <person name="Delehaunty K."/>
            <person name="Dinkelacker I."/>
            <person name="Fulton L."/>
            <person name="Fulton R."/>
            <person name="Godfrey J."/>
            <person name="Minx P."/>
            <person name="Mitreva M."/>
            <person name="Roeseler W."/>
            <person name="Tian H."/>
            <person name="Witte H."/>
            <person name="Yang S.P."/>
            <person name="Wilson R.K."/>
            <person name="Sommer R.J."/>
        </authorList>
    </citation>
    <scope>NUCLEOTIDE SEQUENCE [LARGE SCALE GENOMIC DNA]</scope>
    <source>
        <strain evidence="2">PS312</strain>
    </source>
</reference>
<dbReference type="InterPro" id="IPR052883">
    <property type="entry name" value="Hisactophilin"/>
</dbReference>
<dbReference type="GO" id="GO:0030041">
    <property type="term" value="P:actin filament polymerization"/>
    <property type="evidence" value="ECO:0000318"/>
    <property type="project" value="GO_Central"/>
</dbReference>
<dbReference type="GO" id="GO:0051015">
    <property type="term" value="F:actin filament binding"/>
    <property type="evidence" value="ECO:0000318"/>
    <property type="project" value="GO_Central"/>
</dbReference>
<dbReference type="Proteomes" id="UP000005239">
    <property type="component" value="Unassembled WGS sequence"/>
</dbReference>
<reference evidence="1" key="2">
    <citation type="submission" date="2022-06" db="UniProtKB">
        <authorList>
            <consortium name="EnsemblMetazoa"/>
        </authorList>
    </citation>
    <scope>IDENTIFICATION</scope>
    <source>
        <strain evidence="1">PS312</strain>
    </source>
</reference>
<proteinExistence type="predicted"/>
<dbReference type="PANTHER" id="PTHR33351:SF1">
    <property type="entry name" value="IG-LIKE DOMAIN-CONTAINING PROTEIN-RELATED"/>
    <property type="match status" value="1"/>
</dbReference>
<protein>
    <submittedName>
        <fullName evidence="1">Uncharacterized protein</fullName>
    </submittedName>
</protein>